<dbReference type="AlphaFoldDB" id="A0A7W7J0V0"/>
<reference evidence="2 3" key="1">
    <citation type="submission" date="2020-08" db="EMBL/GenBank/DDBJ databases">
        <title>Functional genomics of gut bacteria from endangered species of beetles.</title>
        <authorList>
            <person name="Carlos-Shanley C."/>
        </authorList>
    </citation>
    <scope>NUCLEOTIDE SEQUENCE [LARGE SCALE GENOMIC DNA]</scope>
    <source>
        <strain evidence="2 3">S00142</strain>
    </source>
</reference>
<dbReference type="EMBL" id="JACHLD010000008">
    <property type="protein sequence ID" value="MBB4804191.1"/>
    <property type="molecule type" value="Genomic_DNA"/>
</dbReference>
<protein>
    <submittedName>
        <fullName evidence="2">AraC-like DNA-binding protein</fullName>
    </submittedName>
</protein>
<evidence type="ECO:0000259" key="1">
    <source>
        <dbReference type="Pfam" id="PF08800"/>
    </source>
</evidence>
<name>A0A7W7J0V0_9FLAO</name>
<feature type="domain" description="BT4734-like N-terminal" evidence="1">
    <location>
        <begin position="35"/>
        <end position="154"/>
    </location>
</feature>
<evidence type="ECO:0000313" key="2">
    <source>
        <dbReference type="EMBL" id="MBB4804191.1"/>
    </source>
</evidence>
<organism evidence="2 3">
    <name type="scientific">Flavobacterium nitrogenifigens</name>
    <dbReference type="NCBI Taxonomy" id="1617283"/>
    <lineage>
        <taxon>Bacteria</taxon>
        <taxon>Pseudomonadati</taxon>
        <taxon>Bacteroidota</taxon>
        <taxon>Flavobacteriia</taxon>
        <taxon>Flavobacteriales</taxon>
        <taxon>Flavobacteriaceae</taxon>
        <taxon>Flavobacterium</taxon>
    </lineage>
</organism>
<comment type="caution">
    <text evidence="2">The sequence shown here is derived from an EMBL/GenBank/DDBJ whole genome shotgun (WGS) entry which is preliminary data.</text>
</comment>
<dbReference type="GO" id="GO:0003677">
    <property type="term" value="F:DNA binding"/>
    <property type="evidence" value="ECO:0007669"/>
    <property type="project" value="UniProtKB-KW"/>
</dbReference>
<dbReference type="InterPro" id="IPR014907">
    <property type="entry name" value="BT4734-like_N"/>
</dbReference>
<keyword evidence="3" id="KW-1185">Reference proteome</keyword>
<dbReference type="RefSeq" id="WP_184166874.1">
    <property type="nucleotide sequence ID" value="NZ_JACHLD010000008.1"/>
</dbReference>
<dbReference type="Pfam" id="PF08800">
    <property type="entry name" value="BT4734-like_N"/>
    <property type="match status" value="1"/>
</dbReference>
<gene>
    <name evidence="2" type="ORF">HNP37_004277</name>
</gene>
<keyword evidence="2" id="KW-0238">DNA-binding</keyword>
<proteinExistence type="predicted"/>
<dbReference type="Proteomes" id="UP000561681">
    <property type="component" value="Unassembled WGS sequence"/>
</dbReference>
<accession>A0A7W7J0V0</accession>
<sequence length="438" mass="50768">MSLEQLITTISQNPHKLEITRLRNAEYKSEEYNKIKLQLPAITPHGSFGSLKKESLNSLSNYMYFDIDGFNNSEDVNQVIKKLFDSFPISLICRSVGGRGLAFLLKVSGVTIENFDSIHAFIRQDFQNNGYKIDDAAGGLARKWIITYDPDVIFNHDNEFIIDQTSYKEFIESRKTTAKKREKRKEDLESKDELDEIIPFSDLCKIIKIESEFNKEIQGDFTIEEMEYYKIIYPAIIKDGNKHRTYVRIINALYYLNPKITQQQILSYLFYINSSAEAKMSISKLKLLVGRICDQIEQTGEIRIKTRIKKIHFNKNSFLTKSQKQSMAGKINGALKSNKTKESIQQAITDLEVNNIKPTRKNIAEKLGISQKTVQRNWKKELTDISDLDFTLCKQTKAIRDNLSEHDYVEEYIVENNKENFIDDDFDFWNNGIGSDND</sequence>
<evidence type="ECO:0000313" key="3">
    <source>
        <dbReference type="Proteomes" id="UP000561681"/>
    </source>
</evidence>